<evidence type="ECO:0000313" key="6">
    <source>
        <dbReference type="Proteomes" id="UP001295684"/>
    </source>
</evidence>
<keyword evidence="1" id="KW-0436">Ligase</keyword>
<feature type="region of interest" description="Disordered" evidence="4">
    <location>
        <begin position="860"/>
        <end position="879"/>
    </location>
</feature>
<evidence type="ECO:0000256" key="2">
    <source>
        <dbReference type="ARBA" id="ARBA00022741"/>
    </source>
</evidence>
<feature type="compositionally biased region" description="Basic and acidic residues" evidence="4">
    <location>
        <begin position="67"/>
        <end position="85"/>
    </location>
</feature>
<keyword evidence="3" id="KW-0067">ATP-binding</keyword>
<dbReference type="Proteomes" id="UP001295684">
    <property type="component" value="Unassembled WGS sequence"/>
</dbReference>
<dbReference type="PANTHER" id="PTHR12241">
    <property type="entry name" value="TUBULIN POLYGLUTAMYLASE"/>
    <property type="match status" value="1"/>
</dbReference>
<dbReference type="PROSITE" id="PS51221">
    <property type="entry name" value="TTL"/>
    <property type="match status" value="1"/>
</dbReference>
<dbReference type="GO" id="GO:0000226">
    <property type="term" value="P:microtubule cytoskeleton organization"/>
    <property type="evidence" value="ECO:0007669"/>
    <property type="project" value="TreeGrafter"/>
</dbReference>
<organism evidence="5 6">
    <name type="scientific">Euplotes crassus</name>
    <dbReference type="NCBI Taxonomy" id="5936"/>
    <lineage>
        <taxon>Eukaryota</taxon>
        <taxon>Sar</taxon>
        <taxon>Alveolata</taxon>
        <taxon>Ciliophora</taxon>
        <taxon>Intramacronucleata</taxon>
        <taxon>Spirotrichea</taxon>
        <taxon>Hypotrichia</taxon>
        <taxon>Euplotida</taxon>
        <taxon>Euplotidae</taxon>
        <taxon>Moneuplotes</taxon>
    </lineage>
</organism>
<evidence type="ECO:0000256" key="3">
    <source>
        <dbReference type="ARBA" id="ARBA00022840"/>
    </source>
</evidence>
<dbReference type="EMBL" id="CAMPGE010011567">
    <property type="protein sequence ID" value="CAI2370392.1"/>
    <property type="molecule type" value="Genomic_DNA"/>
</dbReference>
<name>A0AAD1XFT8_EUPCR</name>
<evidence type="ECO:0000313" key="5">
    <source>
        <dbReference type="EMBL" id="CAI2370392.1"/>
    </source>
</evidence>
<dbReference type="Gene3D" id="3.30.470.20">
    <property type="entry name" value="ATP-grasp fold, B domain"/>
    <property type="match status" value="1"/>
</dbReference>
<dbReference type="GO" id="GO:0005524">
    <property type="term" value="F:ATP binding"/>
    <property type="evidence" value="ECO:0007669"/>
    <property type="project" value="UniProtKB-KW"/>
</dbReference>
<dbReference type="SUPFAM" id="SSF56059">
    <property type="entry name" value="Glutathione synthetase ATP-binding domain-like"/>
    <property type="match status" value="1"/>
</dbReference>
<feature type="compositionally biased region" description="Polar residues" evidence="4">
    <location>
        <begin position="912"/>
        <end position="940"/>
    </location>
</feature>
<evidence type="ECO:0000256" key="1">
    <source>
        <dbReference type="ARBA" id="ARBA00022598"/>
    </source>
</evidence>
<proteinExistence type="predicted"/>
<feature type="compositionally biased region" description="Basic and acidic residues" evidence="4">
    <location>
        <begin position="861"/>
        <end position="876"/>
    </location>
</feature>
<dbReference type="GO" id="GO:0015631">
    <property type="term" value="F:tubulin binding"/>
    <property type="evidence" value="ECO:0007669"/>
    <property type="project" value="TreeGrafter"/>
</dbReference>
<dbReference type="GO" id="GO:0036064">
    <property type="term" value="C:ciliary basal body"/>
    <property type="evidence" value="ECO:0007669"/>
    <property type="project" value="TreeGrafter"/>
</dbReference>
<sequence length="1040" mass="120217">MCSSMYIFPSLQPLILKIKSYQCILFIGETSREESKIIKREAIYEDDNSSNSSSADEEDLFEEFSKMDAEKETKPSINTEEEKSTPRVNQKDLNCFKTYKKSKKPFARSRTASRKVKITGNGAKSKRKQPIKKLCVNVAYTRYKIVRYVAKKIFGYRLSKSDSDEWDICWLDAGISHERLFKMKAFQRINHFPGMYAIARKNLLARNLMKMQDKFPNEYDFFPKTWSLPAEMCDFKLQFQNANNKRKANNPTFICKPEAACQGRGIFLMNNLNKIPTKDNYIAQKYITNPYIIDNLKFDLRLYVLICGVDPLRIYLYDDGLARFATHKYKKPTNKNLKNSFIHLTNYAINKNSAKYESNTGLDSTNKGHKRSYKSILEHMRHKGEDVEKLQEDIEAGIIKTLCCIQPSLAHAYRSCQPEDVENSMCFEILGFDILIDQKLKPWVIEINTSPSFHVDTPLDYTIKKGVIEESIRLLNLSYNRKLRFKKKEKTEFQRRVLSGKIRRQTQEERIITKQDYNSKRNAKELKVVENFKLIYPNFEMEVYENFMSTAKIIWEEFTGSSNKPNKSEKKRKDRLDSSIINPPKVAIMQKVDNKTILKPKRRRPASAYSRQKENRFTKSIKETQIYTRTDDDTVMIKKEKITYQPSIVNLMPIKTKSKSSKSTTFTGIHHSKTKSSSGGDTQSKNFMLKHPMRDSMKKKGLAYSKKGRPPTQDSRGVGKTRPPSARVSMVKQSSGGYHKVSRTDSFAQTISEEVRKKSNSKYFSQSVNKNDRNKEMPISITTMNDISMHKSSQQMDHNEPAFEYSEGYAAPYDYEPLNSLDPQLNFLNKNRKNGISQPVINKQPITQHGAVKAVNAFNTLHKDPSTKKKDKEESAVSRPKITDSTFYKNEKSRIGTLSITGNKSYIGYKGSHTSSTRSIGTRQKQNRSQRVSNRSFQRQSRVEDTYIHCKSTMKSLFDNKNTNMLNKSINDKDSFSITRIPQNNISNLSSKQGTVDVNNNSMVDFEKSIHRFRTGSTRKKIVTYKNNYLINDDLDIGDK</sequence>
<dbReference type="PANTHER" id="PTHR12241:SF147">
    <property type="entry name" value="TUBULIN POLYGLUTAMYLASE TTLL7"/>
    <property type="match status" value="1"/>
</dbReference>
<keyword evidence="2" id="KW-0547">Nucleotide-binding</keyword>
<gene>
    <name evidence="5" type="ORF">ECRASSUSDP1_LOCUS11704</name>
</gene>
<dbReference type="AlphaFoldDB" id="A0AAD1XFT8"/>
<comment type="caution">
    <text evidence="5">The sequence shown here is derived from an EMBL/GenBank/DDBJ whole genome shotgun (WGS) entry which is preliminary data.</text>
</comment>
<feature type="compositionally biased region" description="Basic residues" evidence="4">
    <location>
        <begin position="699"/>
        <end position="709"/>
    </location>
</feature>
<accession>A0AAD1XFT8</accession>
<dbReference type="Pfam" id="PF03133">
    <property type="entry name" value="TTL"/>
    <property type="match status" value="1"/>
</dbReference>
<feature type="region of interest" description="Disordered" evidence="4">
    <location>
        <begin position="67"/>
        <end position="88"/>
    </location>
</feature>
<feature type="compositionally biased region" description="Polar residues" evidence="4">
    <location>
        <begin position="675"/>
        <end position="686"/>
    </location>
</feature>
<dbReference type="GO" id="GO:0070740">
    <property type="term" value="F:tubulin-glutamic acid ligase activity"/>
    <property type="evidence" value="ECO:0007669"/>
    <property type="project" value="TreeGrafter"/>
</dbReference>
<keyword evidence="6" id="KW-1185">Reference proteome</keyword>
<protein>
    <submittedName>
        <fullName evidence="5">Uncharacterized protein</fullName>
    </submittedName>
</protein>
<feature type="region of interest" description="Disordered" evidence="4">
    <location>
        <begin position="658"/>
        <end position="745"/>
    </location>
</feature>
<dbReference type="InterPro" id="IPR004344">
    <property type="entry name" value="TTL/TTLL_fam"/>
</dbReference>
<evidence type="ECO:0000256" key="4">
    <source>
        <dbReference type="SAM" id="MobiDB-lite"/>
    </source>
</evidence>
<feature type="region of interest" description="Disordered" evidence="4">
    <location>
        <begin position="906"/>
        <end position="941"/>
    </location>
</feature>
<reference evidence="5" key="1">
    <citation type="submission" date="2023-07" db="EMBL/GenBank/DDBJ databases">
        <authorList>
            <consortium name="AG Swart"/>
            <person name="Singh M."/>
            <person name="Singh A."/>
            <person name="Seah K."/>
            <person name="Emmerich C."/>
        </authorList>
    </citation>
    <scope>NUCLEOTIDE SEQUENCE</scope>
    <source>
        <strain evidence="5">DP1</strain>
    </source>
</reference>